<protein>
    <submittedName>
        <fullName evidence="2">Uncharacterized protein</fullName>
    </submittedName>
</protein>
<name>A0A2M7FXT9_9BACT</name>
<dbReference type="AlphaFoldDB" id="A0A2M7FXT9"/>
<organism evidence="2 3">
    <name type="scientific">bacterium (Candidatus Blackallbacteria) CG17_big_fil_post_rev_8_21_14_2_50_48_46</name>
    <dbReference type="NCBI Taxonomy" id="2014261"/>
    <lineage>
        <taxon>Bacteria</taxon>
        <taxon>Candidatus Blackallbacteria</taxon>
    </lineage>
</organism>
<feature type="compositionally biased region" description="Pro residues" evidence="1">
    <location>
        <begin position="8"/>
        <end position="25"/>
    </location>
</feature>
<evidence type="ECO:0000313" key="3">
    <source>
        <dbReference type="Proteomes" id="UP000231019"/>
    </source>
</evidence>
<accession>A0A2M7FXT9</accession>
<sequence length="176" mass="18670">MDNNQNPPNKPPFPRQGPPPQPGRPPQRTGQTGRLPNLGKPVPPPGTSPSRSSLESTDSVQVSGQAGPVRKEPPPVVAPRKLEDPFLSPGASSVAKLEDGARIVRYPHPQKLGKLVKDAKAIMGGDSSRFFGQGEQGWVIGNGIAKIARDGTSVTYYPDELADLVKDLLGPDSETI</sequence>
<reference evidence="2 3" key="1">
    <citation type="submission" date="2017-09" db="EMBL/GenBank/DDBJ databases">
        <title>Depth-based differentiation of microbial function through sediment-hosted aquifers and enrichment of novel symbionts in the deep terrestrial subsurface.</title>
        <authorList>
            <person name="Probst A.J."/>
            <person name="Ladd B."/>
            <person name="Jarett J.K."/>
            <person name="Geller-Mcgrath D.E."/>
            <person name="Sieber C.M."/>
            <person name="Emerson J.B."/>
            <person name="Anantharaman K."/>
            <person name="Thomas B.C."/>
            <person name="Malmstrom R."/>
            <person name="Stieglmeier M."/>
            <person name="Klingl A."/>
            <person name="Woyke T."/>
            <person name="Ryan C.M."/>
            <person name="Banfield J.F."/>
        </authorList>
    </citation>
    <scope>NUCLEOTIDE SEQUENCE [LARGE SCALE GENOMIC DNA]</scope>
    <source>
        <strain evidence="2">CG17_big_fil_post_rev_8_21_14_2_50_48_46</strain>
    </source>
</reference>
<comment type="caution">
    <text evidence="2">The sequence shown here is derived from an EMBL/GenBank/DDBJ whole genome shotgun (WGS) entry which is preliminary data.</text>
</comment>
<evidence type="ECO:0000313" key="2">
    <source>
        <dbReference type="EMBL" id="PIW13902.1"/>
    </source>
</evidence>
<proteinExistence type="predicted"/>
<dbReference type="EMBL" id="PFFQ01000066">
    <property type="protein sequence ID" value="PIW13902.1"/>
    <property type="molecule type" value="Genomic_DNA"/>
</dbReference>
<feature type="compositionally biased region" description="Polar residues" evidence="1">
    <location>
        <begin position="48"/>
        <end position="64"/>
    </location>
</feature>
<dbReference type="Proteomes" id="UP000231019">
    <property type="component" value="Unassembled WGS sequence"/>
</dbReference>
<feature type="region of interest" description="Disordered" evidence="1">
    <location>
        <begin position="1"/>
        <end position="93"/>
    </location>
</feature>
<evidence type="ECO:0000256" key="1">
    <source>
        <dbReference type="SAM" id="MobiDB-lite"/>
    </source>
</evidence>
<gene>
    <name evidence="2" type="ORF">COW36_24870</name>
</gene>